<dbReference type="InterPro" id="IPR004331">
    <property type="entry name" value="SPX_dom"/>
</dbReference>
<evidence type="ECO:0000256" key="6">
    <source>
        <dbReference type="SAM" id="MobiDB-lite"/>
    </source>
</evidence>
<sequence>MLKLKKEIKLIENSDVVIVEEVADDWLSLVDSPKPKDSNFISKYHHQVDKVRLFLKDKTEEAKERFEKIQESTLALEQYAGQEDETDNESDLGVSEDGYQDDNQSSQSPRIVQLRPISEEVGESNDRLVVPVDRHMVLKKKISADLDKRLALPSVNSKLKKAQSLLKKAILEYYRFLELLSNYRVLNEIASHKILKKVTKRLHFNTSKLQKAAFDCLQNTEIKELQDKTVAIYMQYFEKDRKKALETLKLRDHKVQPWTIYTSGLFTGLSIPILLYVVFKVKFTFIVFIYSGLSIPIFFLYLFSCCLLIFQNKKINWILIFELDPRNYLTPIEFTQVASIMLFFFSVSFYLAVENYFQVPDQIYPISLVTLGILVLTVPFKIFNYSGRKWIMELIVFIINYRFVF</sequence>
<feature type="transmembrane region" description="Helical" evidence="7">
    <location>
        <begin position="331"/>
        <end position="351"/>
    </location>
</feature>
<evidence type="ECO:0000256" key="5">
    <source>
        <dbReference type="ARBA" id="ARBA00023136"/>
    </source>
</evidence>
<feature type="region of interest" description="Disordered" evidence="6">
    <location>
        <begin position="78"/>
        <end position="111"/>
    </location>
</feature>
<dbReference type="PANTHER" id="PTHR10783:SF103">
    <property type="entry name" value="SOLUTE CARRIER FAMILY 53 MEMBER 1"/>
    <property type="match status" value="1"/>
</dbReference>
<feature type="transmembrane region" description="Helical" evidence="7">
    <location>
        <begin position="363"/>
        <end position="383"/>
    </location>
</feature>
<comment type="caution">
    <text evidence="9">The sequence shown here is derived from an EMBL/GenBank/DDBJ whole genome shotgun (WGS) entry which is preliminary data.</text>
</comment>
<dbReference type="PANTHER" id="PTHR10783">
    <property type="entry name" value="XENOTROPIC AND POLYTROPIC RETROVIRUS RECEPTOR 1-RELATED"/>
    <property type="match status" value="1"/>
</dbReference>
<dbReference type="Proteomes" id="UP001210925">
    <property type="component" value="Unassembled WGS sequence"/>
</dbReference>
<feature type="transmembrane region" description="Helical" evidence="7">
    <location>
        <begin position="258"/>
        <end position="279"/>
    </location>
</feature>
<dbReference type="AlphaFoldDB" id="A0AAD5Y6F5"/>
<evidence type="ECO:0000313" key="10">
    <source>
        <dbReference type="Proteomes" id="UP001210925"/>
    </source>
</evidence>
<accession>A0AAD5Y6F5</accession>
<dbReference type="GO" id="GO:0005886">
    <property type="term" value="C:plasma membrane"/>
    <property type="evidence" value="ECO:0007669"/>
    <property type="project" value="TreeGrafter"/>
</dbReference>
<feature type="domain" description="SPX" evidence="8">
    <location>
        <begin position="1"/>
        <end position="212"/>
    </location>
</feature>
<dbReference type="InterPro" id="IPR004342">
    <property type="entry name" value="EXS_C"/>
</dbReference>
<comment type="similarity">
    <text evidence="2">Belongs to the SYG1 (TC 2.A.94) family.</text>
</comment>
<evidence type="ECO:0000256" key="4">
    <source>
        <dbReference type="ARBA" id="ARBA00022989"/>
    </source>
</evidence>
<dbReference type="Pfam" id="PF03105">
    <property type="entry name" value="SPX"/>
    <property type="match status" value="1"/>
</dbReference>
<keyword evidence="10" id="KW-1185">Reference proteome</keyword>
<comment type="subcellular location">
    <subcellularLocation>
        <location evidence="1">Membrane</location>
        <topology evidence="1">Multi-pass membrane protein</topology>
    </subcellularLocation>
</comment>
<feature type="compositionally biased region" description="Polar residues" evidence="6">
    <location>
        <begin position="101"/>
        <end position="110"/>
    </location>
</feature>
<dbReference type="EMBL" id="JADGKB010000076">
    <property type="protein sequence ID" value="KAJ3254894.1"/>
    <property type="molecule type" value="Genomic_DNA"/>
</dbReference>
<dbReference type="Pfam" id="PF03124">
    <property type="entry name" value="EXS"/>
    <property type="match status" value="1"/>
</dbReference>
<dbReference type="GO" id="GO:0006817">
    <property type="term" value="P:phosphate ion transport"/>
    <property type="evidence" value="ECO:0007669"/>
    <property type="project" value="TreeGrafter"/>
</dbReference>
<keyword evidence="5 7" id="KW-0472">Membrane</keyword>
<dbReference type="PROSITE" id="PS51382">
    <property type="entry name" value="SPX"/>
    <property type="match status" value="1"/>
</dbReference>
<evidence type="ECO:0000259" key="8">
    <source>
        <dbReference type="PROSITE" id="PS51382"/>
    </source>
</evidence>
<name>A0AAD5Y6F5_9FUNG</name>
<organism evidence="9 10">
    <name type="scientific">Boothiomyces macroporosus</name>
    <dbReference type="NCBI Taxonomy" id="261099"/>
    <lineage>
        <taxon>Eukaryota</taxon>
        <taxon>Fungi</taxon>
        <taxon>Fungi incertae sedis</taxon>
        <taxon>Chytridiomycota</taxon>
        <taxon>Chytridiomycota incertae sedis</taxon>
        <taxon>Chytridiomycetes</taxon>
        <taxon>Rhizophydiales</taxon>
        <taxon>Terramycetaceae</taxon>
        <taxon>Boothiomyces</taxon>
    </lineage>
</organism>
<proteinExistence type="inferred from homology"/>
<dbReference type="GO" id="GO:0005794">
    <property type="term" value="C:Golgi apparatus"/>
    <property type="evidence" value="ECO:0007669"/>
    <property type="project" value="TreeGrafter"/>
</dbReference>
<evidence type="ECO:0000256" key="7">
    <source>
        <dbReference type="SAM" id="Phobius"/>
    </source>
</evidence>
<protein>
    <recommendedName>
        <fullName evidence="8">SPX domain-containing protein</fullName>
    </recommendedName>
</protein>
<keyword evidence="3 7" id="KW-0812">Transmembrane</keyword>
<dbReference type="GO" id="GO:0016036">
    <property type="term" value="P:cellular response to phosphate starvation"/>
    <property type="evidence" value="ECO:0007669"/>
    <property type="project" value="TreeGrafter"/>
</dbReference>
<evidence type="ECO:0000313" key="9">
    <source>
        <dbReference type="EMBL" id="KAJ3254894.1"/>
    </source>
</evidence>
<evidence type="ECO:0000256" key="2">
    <source>
        <dbReference type="ARBA" id="ARBA00009665"/>
    </source>
</evidence>
<gene>
    <name evidence="9" type="ORF">HK103_006790</name>
</gene>
<feature type="transmembrane region" description="Helical" evidence="7">
    <location>
        <begin position="285"/>
        <end position="310"/>
    </location>
</feature>
<dbReference type="GO" id="GO:0000822">
    <property type="term" value="F:inositol hexakisphosphate binding"/>
    <property type="evidence" value="ECO:0007669"/>
    <property type="project" value="TreeGrafter"/>
</dbReference>
<evidence type="ECO:0000256" key="1">
    <source>
        <dbReference type="ARBA" id="ARBA00004141"/>
    </source>
</evidence>
<reference evidence="9" key="1">
    <citation type="submission" date="2020-05" db="EMBL/GenBank/DDBJ databases">
        <title>Phylogenomic resolution of chytrid fungi.</title>
        <authorList>
            <person name="Stajich J.E."/>
            <person name="Amses K."/>
            <person name="Simmons R."/>
            <person name="Seto K."/>
            <person name="Myers J."/>
            <person name="Bonds A."/>
            <person name="Quandt C.A."/>
            <person name="Barry K."/>
            <person name="Liu P."/>
            <person name="Grigoriev I."/>
            <person name="Longcore J.E."/>
            <person name="James T.Y."/>
        </authorList>
    </citation>
    <scope>NUCLEOTIDE SEQUENCE</scope>
    <source>
        <strain evidence="9">PLAUS21</strain>
    </source>
</reference>
<keyword evidence="4 7" id="KW-1133">Transmembrane helix</keyword>
<evidence type="ECO:0000256" key="3">
    <source>
        <dbReference type="ARBA" id="ARBA00022692"/>
    </source>
</evidence>